<dbReference type="InterPro" id="IPR000644">
    <property type="entry name" value="CBS_dom"/>
</dbReference>
<dbReference type="InterPro" id="IPR003593">
    <property type="entry name" value="AAA+_ATPase"/>
</dbReference>
<dbReference type="PROSITE" id="PS51371">
    <property type="entry name" value="CBS"/>
    <property type="match status" value="1"/>
</dbReference>
<dbReference type="InterPro" id="IPR058031">
    <property type="entry name" value="AAA_lid_NorR"/>
</dbReference>
<dbReference type="InterPro" id="IPR000014">
    <property type="entry name" value="PAS"/>
</dbReference>
<evidence type="ECO:0000259" key="10">
    <source>
        <dbReference type="PROSITE" id="PS51371"/>
    </source>
</evidence>
<dbReference type="SMART" id="SM00382">
    <property type="entry name" value="AAA"/>
    <property type="match status" value="1"/>
</dbReference>
<dbReference type="InterPro" id="IPR013767">
    <property type="entry name" value="PAS_fold"/>
</dbReference>
<dbReference type="STRING" id="930129.SAMN05216352_101501"/>
<dbReference type="SMART" id="SM00091">
    <property type="entry name" value="PAS"/>
    <property type="match status" value="2"/>
</dbReference>
<dbReference type="InterPro" id="IPR046342">
    <property type="entry name" value="CBS_dom_sf"/>
</dbReference>
<dbReference type="InterPro" id="IPR025944">
    <property type="entry name" value="Sigma_54_int_dom_CS"/>
</dbReference>
<evidence type="ECO:0000256" key="5">
    <source>
        <dbReference type="ARBA" id="ARBA00023163"/>
    </source>
</evidence>
<dbReference type="CDD" id="cd00130">
    <property type="entry name" value="PAS"/>
    <property type="match status" value="1"/>
</dbReference>
<keyword evidence="6" id="KW-0129">CBS domain</keyword>
<dbReference type="NCBIfam" id="TIGR00229">
    <property type="entry name" value="sensory_box"/>
    <property type="match status" value="1"/>
</dbReference>
<keyword evidence="12" id="KW-1185">Reference proteome</keyword>
<dbReference type="InterPro" id="IPR025943">
    <property type="entry name" value="Sigma_54_int_dom_ATP-bd_2"/>
</dbReference>
<feature type="coiled-coil region" evidence="7">
    <location>
        <begin position="342"/>
        <end position="369"/>
    </location>
</feature>
<name>A0A1G8D179_9BACI</name>
<dbReference type="Gene3D" id="3.40.50.300">
    <property type="entry name" value="P-loop containing nucleotide triphosphate hydrolases"/>
    <property type="match status" value="1"/>
</dbReference>
<evidence type="ECO:0000256" key="6">
    <source>
        <dbReference type="PROSITE-ProRule" id="PRU00703"/>
    </source>
</evidence>
<evidence type="ECO:0000313" key="12">
    <source>
        <dbReference type="Proteomes" id="UP000199017"/>
    </source>
</evidence>
<evidence type="ECO:0000259" key="8">
    <source>
        <dbReference type="PROSITE" id="PS50045"/>
    </source>
</evidence>
<dbReference type="FunFam" id="3.40.50.300:FF:000006">
    <property type="entry name" value="DNA-binding transcriptional regulator NtrC"/>
    <property type="match status" value="1"/>
</dbReference>
<dbReference type="PROSITE" id="PS50112">
    <property type="entry name" value="PAS"/>
    <property type="match status" value="1"/>
</dbReference>
<dbReference type="RefSeq" id="WP_245917764.1">
    <property type="nucleotide sequence ID" value="NZ_FNDU01000001.1"/>
</dbReference>
<dbReference type="GO" id="GO:0005524">
    <property type="term" value="F:ATP binding"/>
    <property type="evidence" value="ECO:0007669"/>
    <property type="project" value="UniProtKB-KW"/>
</dbReference>
<dbReference type="Pfam" id="PF02954">
    <property type="entry name" value="HTH_8"/>
    <property type="match status" value="1"/>
</dbReference>
<keyword evidence="2" id="KW-0067">ATP-binding</keyword>
<dbReference type="Gene3D" id="3.30.450.20">
    <property type="entry name" value="PAS domain"/>
    <property type="match status" value="1"/>
</dbReference>
<keyword evidence="7" id="KW-0175">Coiled coil</keyword>
<organism evidence="11 12">
    <name type="scientific">Alteribacillus bidgolensis</name>
    <dbReference type="NCBI Taxonomy" id="930129"/>
    <lineage>
        <taxon>Bacteria</taxon>
        <taxon>Bacillati</taxon>
        <taxon>Bacillota</taxon>
        <taxon>Bacilli</taxon>
        <taxon>Bacillales</taxon>
        <taxon>Bacillaceae</taxon>
        <taxon>Alteribacillus</taxon>
    </lineage>
</organism>
<dbReference type="InterPro" id="IPR035965">
    <property type="entry name" value="PAS-like_dom_sf"/>
</dbReference>
<dbReference type="PANTHER" id="PTHR32071">
    <property type="entry name" value="TRANSCRIPTIONAL REGULATORY PROTEIN"/>
    <property type="match status" value="1"/>
</dbReference>
<accession>A0A1G8D179</accession>
<dbReference type="PROSITE" id="PS50045">
    <property type="entry name" value="SIGMA54_INTERACT_4"/>
    <property type="match status" value="1"/>
</dbReference>
<dbReference type="Gene3D" id="1.10.10.60">
    <property type="entry name" value="Homeodomain-like"/>
    <property type="match status" value="1"/>
</dbReference>
<dbReference type="Pfam" id="PF00989">
    <property type="entry name" value="PAS"/>
    <property type="match status" value="1"/>
</dbReference>
<evidence type="ECO:0000256" key="3">
    <source>
        <dbReference type="ARBA" id="ARBA00023015"/>
    </source>
</evidence>
<evidence type="ECO:0000313" key="11">
    <source>
        <dbReference type="EMBL" id="SDH50910.1"/>
    </source>
</evidence>
<dbReference type="SUPFAM" id="SSF52540">
    <property type="entry name" value="P-loop containing nucleoside triphosphate hydrolases"/>
    <property type="match status" value="1"/>
</dbReference>
<dbReference type="CDD" id="cd00009">
    <property type="entry name" value="AAA"/>
    <property type="match status" value="1"/>
</dbReference>
<dbReference type="InterPro" id="IPR009057">
    <property type="entry name" value="Homeodomain-like_sf"/>
</dbReference>
<dbReference type="EMBL" id="FNDU01000001">
    <property type="protein sequence ID" value="SDH50910.1"/>
    <property type="molecule type" value="Genomic_DNA"/>
</dbReference>
<evidence type="ECO:0000256" key="4">
    <source>
        <dbReference type="ARBA" id="ARBA00023125"/>
    </source>
</evidence>
<dbReference type="Pfam" id="PF00158">
    <property type="entry name" value="Sigma54_activat"/>
    <property type="match status" value="1"/>
</dbReference>
<dbReference type="InterPro" id="IPR002078">
    <property type="entry name" value="Sigma_54_int"/>
</dbReference>
<dbReference type="SUPFAM" id="SSF55785">
    <property type="entry name" value="PYP-like sensor domain (PAS domain)"/>
    <property type="match status" value="1"/>
</dbReference>
<protein>
    <submittedName>
        <fullName evidence="11">PAS domain S-box-containing protein</fullName>
    </submittedName>
</protein>
<dbReference type="Gene3D" id="1.10.8.60">
    <property type="match status" value="1"/>
</dbReference>
<dbReference type="PROSITE" id="PS00675">
    <property type="entry name" value="SIGMA54_INTERACT_1"/>
    <property type="match status" value="1"/>
</dbReference>
<sequence>MKLPKREEITIKPGLKMKFSTSIQEAAQQLKEHDTDEAVIMTKQEKYAGRIHKEDLYETIVEGISPETPVGNICTAPAVELPLHSSLSSEGLSRTPLPATDEKGKFIGFFSFEKWIDFMEERFAEQNDHFHAILNQLQEAIVITDRNNHPLFWNKIVEDWRTFGKTKKPAEALFTENEWHLLKRLEPKKEQSITLAFPDAAFHAAKYEITYDEKPAFLFTFIKDQTSAAWQISGQRAETLETIYEYLYDGIIMVDKDGYITMLSQEYADFLGINLQDVIGHHVTEVIENTRMHIVVQTGKAEIADLQRIKGDYMIASRIPIIKNGHITGAVGKVLFKNVGGFNALYKRIQRMEKELKQYKGEWQEQYQAKYQFSDIVGESSKMKQTKQLAEKAAETDSNVLLLGESGTGKELFAHAIHNASARAPGSFVKVNCAAIPPELLEAELFGYVEGSFTGAKKGGKKGKFEAADGGTIFLDEIGELPLHMQVKFLRVLQEKEVEKVGANNTTSVDVRIIAATNQNLEEMVDKGEFRLDLYYRLNVVAISIPPLREREEDIKKLTNLLLNRISEQMGKHIQGIADKAKYLLLQYDWPGNIRELENVLERAINLADPYSFLEPEHFSEKLRDNSPENTKPLQSVLDEAEKHAVSQAIQNAAGNKSKAAAMLSISRTALYEKIKKHSLE</sequence>
<evidence type="ECO:0000256" key="2">
    <source>
        <dbReference type="ARBA" id="ARBA00022840"/>
    </source>
</evidence>
<evidence type="ECO:0000259" key="9">
    <source>
        <dbReference type="PROSITE" id="PS50112"/>
    </source>
</evidence>
<dbReference type="InterPro" id="IPR027417">
    <property type="entry name" value="P-loop_NTPase"/>
</dbReference>
<dbReference type="GO" id="GO:0006355">
    <property type="term" value="P:regulation of DNA-templated transcription"/>
    <property type="evidence" value="ECO:0007669"/>
    <property type="project" value="InterPro"/>
</dbReference>
<dbReference type="Gene3D" id="3.10.580.10">
    <property type="entry name" value="CBS-domain"/>
    <property type="match status" value="1"/>
</dbReference>
<evidence type="ECO:0000256" key="7">
    <source>
        <dbReference type="SAM" id="Coils"/>
    </source>
</evidence>
<dbReference type="AlphaFoldDB" id="A0A1G8D179"/>
<dbReference type="Proteomes" id="UP000199017">
    <property type="component" value="Unassembled WGS sequence"/>
</dbReference>
<dbReference type="SUPFAM" id="SSF54631">
    <property type="entry name" value="CBS-domain pair"/>
    <property type="match status" value="1"/>
</dbReference>
<keyword evidence="5" id="KW-0804">Transcription</keyword>
<dbReference type="SUPFAM" id="SSF46689">
    <property type="entry name" value="Homeodomain-like"/>
    <property type="match status" value="1"/>
</dbReference>
<dbReference type="GO" id="GO:0043565">
    <property type="term" value="F:sequence-specific DNA binding"/>
    <property type="evidence" value="ECO:0007669"/>
    <property type="project" value="InterPro"/>
</dbReference>
<keyword evidence="4" id="KW-0238">DNA-binding</keyword>
<feature type="domain" description="Sigma-54 factor interaction" evidence="8">
    <location>
        <begin position="376"/>
        <end position="606"/>
    </location>
</feature>
<keyword evidence="1" id="KW-0547">Nucleotide-binding</keyword>
<dbReference type="PRINTS" id="PR01590">
    <property type="entry name" value="HTHFIS"/>
</dbReference>
<reference evidence="11 12" key="1">
    <citation type="submission" date="2016-10" db="EMBL/GenBank/DDBJ databases">
        <authorList>
            <person name="de Groot N.N."/>
        </authorList>
    </citation>
    <scope>NUCLEOTIDE SEQUENCE [LARGE SCALE GENOMIC DNA]</scope>
    <source>
        <strain evidence="12">P4B,CCM 7963,CECT 7998,DSM 25260,IBRC-M 10614,KCTC 13821</strain>
    </source>
</reference>
<proteinExistence type="predicted"/>
<dbReference type="PROSITE" id="PS00688">
    <property type="entry name" value="SIGMA54_INTERACT_3"/>
    <property type="match status" value="1"/>
</dbReference>
<dbReference type="PANTHER" id="PTHR32071:SF57">
    <property type="entry name" value="C4-DICARBOXYLATE TRANSPORT TRANSCRIPTIONAL REGULATORY PROTEIN DCTD"/>
    <property type="match status" value="1"/>
</dbReference>
<gene>
    <name evidence="11" type="ORF">SAMN05216352_101501</name>
</gene>
<feature type="domain" description="CBS" evidence="10">
    <location>
        <begin position="4"/>
        <end position="67"/>
    </location>
</feature>
<evidence type="ECO:0000256" key="1">
    <source>
        <dbReference type="ARBA" id="ARBA00022741"/>
    </source>
</evidence>
<keyword evidence="3" id="KW-0805">Transcription regulation</keyword>
<dbReference type="InterPro" id="IPR025662">
    <property type="entry name" value="Sigma_54_int_dom_ATP-bd_1"/>
</dbReference>
<feature type="domain" description="PAS" evidence="9">
    <location>
        <begin position="236"/>
        <end position="287"/>
    </location>
</feature>
<dbReference type="PROSITE" id="PS00676">
    <property type="entry name" value="SIGMA54_INTERACT_2"/>
    <property type="match status" value="1"/>
</dbReference>
<dbReference type="Pfam" id="PF25601">
    <property type="entry name" value="AAA_lid_14"/>
    <property type="match status" value="1"/>
</dbReference>
<dbReference type="InterPro" id="IPR002197">
    <property type="entry name" value="HTH_Fis"/>
</dbReference>